<name>A0A8K1CPQ9_PYTOL</name>
<dbReference type="EMBL" id="SPLM01000006">
    <property type="protein sequence ID" value="TMW66979.1"/>
    <property type="molecule type" value="Genomic_DNA"/>
</dbReference>
<evidence type="ECO:0000313" key="8">
    <source>
        <dbReference type="Proteomes" id="UP000794436"/>
    </source>
</evidence>
<gene>
    <name evidence="7" type="ORF">Poli38472_012095</name>
</gene>
<feature type="transmembrane region" description="Helical" evidence="6">
    <location>
        <begin position="12"/>
        <end position="33"/>
    </location>
</feature>
<organism evidence="7 8">
    <name type="scientific">Pythium oligandrum</name>
    <name type="common">Mycoparasitic fungus</name>
    <dbReference type="NCBI Taxonomy" id="41045"/>
    <lineage>
        <taxon>Eukaryota</taxon>
        <taxon>Sar</taxon>
        <taxon>Stramenopiles</taxon>
        <taxon>Oomycota</taxon>
        <taxon>Peronosporomycetes</taxon>
        <taxon>Pythiales</taxon>
        <taxon>Pythiaceae</taxon>
        <taxon>Pythium</taxon>
    </lineage>
</organism>
<evidence type="ECO:0000313" key="7">
    <source>
        <dbReference type="EMBL" id="TMW66979.1"/>
    </source>
</evidence>
<proteinExistence type="inferred from homology"/>
<dbReference type="InterPro" id="IPR007919">
    <property type="entry name" value="UPF0220"/>
</dbReference>
<dbReference type="AlphaFoldDB" id="A0A8K1CPQ9"/>
<comment type="caution">
    <text evidence="7">The sequence shown here is derived from an EMBL/GenBank/DDBJ whole genome shotgun (WGS) entry which is preliminary data.</text>
</comment>
<dbReference type="OrthoDB" id="268928at2759"/>
<reference evidence="7" key="1">
    <citation type="submission" date="2019-03" db="EMBL/GenBank/DDBJ databases">
        <title>Long read genome sequence of the mycoparasitic Pythium oligandrum ATCC 38472 isolated from sugarbeet rhizosphere.</title>
        <authorList>
            <person name="Gaulin E."/>
        </authorList>
    </citation>
    <scope>NUCLEOTIDE SEQUENCE</scope>
    <source>
        <strain evidence="7">ATCC 38472_TT</strain>
    </source>
</reference>
<dbReference type="GO" id="GO:0016020">
    <property type="term" value="C:membrane"/>
    <property type="evidence" value="ECO:0007669"/>
    <property type="project" value="UniProtKB-SubCell"/>
</dbReference>
<evidence type="ECO:0000256" key="4">
    <source>
        <dbReference type="ARBA" id="ARBA00022989"/>
    </source>
</evidence>
<feature type="transmembrane region" description="Helical" evidence="6">
    <location>
        <begin position="86"/>
        <end position="110"/>
    </location>
</feature>
<keyword evidence="8" id="KW-1185">Reference proteome</keyword>
<feature type="transmembrane region" description="Helical" evidence="6">
    <location>
        <begin position="122"/>
        <end position="144"/>
    </location>
</feature>
<evidence type="ECO:0000256" key="3">
    <source>
        <dbReference type="ARBA" id="ARBA00022692"/>
    </source>
</evidence>
<keyword evidence="5 6" id="KW-0472">Membrane</keyword>
<evidence type="ECO:0000256" key="6">
    <source>
        <dbReference type="SAM" id="Phobius"/>
    </source>
</evidence>
<keyword evidence="3 6" id="KW-0812">Transmembrane</keyword>
<protein>
    <submittedName>
        <fullName evidence="7">Uncharacterized protein</fullName>
    </submittedName>
</protein>
<feature type="transmembrane region" description="Helical" evidence="6">
    <location>
        <begin position="45"/>
        <end position="65"/>
    </location>
</feature>
<comment type="subcellular location">
    <subcellularLocation>
        <location evidence="1">Membrane</location>
        <topology evidence="1">Multi-pass membrane protein</topology>
    </subcellularLocation>
</comment>
<dbReference type="Pfam" id="PF05255">
    <property type="entry name" value="UPF0220"/>
    <property type="match status" value="1"/>
</dbReference>
<evidence type="ECO:0000256" key="1">
    <source>
        <dbReference type="ARBA" id="ARBA00004141"/>
    </source>
</evidence>
<dbReference type="Proteomes" id="UP000794436">
    <property type="component" value="Unassembled WGS sequence"/>
</dbReference>
<evidence type="ECO:0000256" key="5">
    <source>
        <dbReference type="ARBA" id="ARBA00023136"/>
    </source>
</evidence>
<dbReference type="PANTHER" id="PTHR13180">
    <property type="entry name" value="SMALL MEMBRANE PROTEIN-RELATED"/>
    <property type="match status" value="1"/>
</dbReference>
<evidence type="ECO:0000256" key="2">
    <source>
        <dbReference type="ARBA" id="ARBA00005335"/>
    </source>
</evidence>
<keyword evidence="4 6" id="KW-1133">Transmembrane helix</keyword>
<accession>A0A8K1CPQ9</accession>
<sequence length="148" mass="15855">MSVDAGKAGSYLSGVLFAVGWWIFVDGVATAAHRDSAIPFNFIKYLPGIGSTLAFFLLNTLDWEMLSADSMTYHGGDGVACRARTFVLFCVAMSLGGLIGSIFVLTHTYVANPFDETTWPGVAVLLQNVMIFLATIVMRGGLIVSASY</sequence>
<comment type="similarity">
    <text evidence="2">Belongs to the UPF0220 family.</text>
</comment>